<dbReference type="PANTHER" id="PTHR31870">
    <property type="entry name" value="SI:DKEY-183I3.9-RELATED"/>
    <property type="match status" value="1"/>
</dbReference>
<accession>A0AAW1AW29</accession>
<dbReference type="AlphaFoldDB" id="A0AAW1AW29"/>
<evidence type="ECO:0000313" key="9">
    <source>
        <dbReference type="Proteomes" id="UP001474421"/>
    </source>
</evidence>
<organism evidence="8 9">
    <name type="scientific">Crotalus adamanteus</name>
    <name type="common">Eastern diamondback rattlesnake</name>
    <dbReference type="NCBI Taxonomy" id="8729"/>
    <lineage>
        <taxon>Eukaryota</taxon>
        <taxon>Metazoa</taxon>
        <taxon>Chordata</taxon>
        <taxon>Craniata</taxon>
        <taxon>Vertebrata</taxon>
        <taxon>Euteleostomi</taxon>
        <taxon>Lepidosauria</taxon>
        <taxon>Squamata</taxon>
        <taxon>Bifurcata</taxon>
        <taxon>Unidentata</taxon>
        <taxon>Episquamata</taxon>
        <taxon>Toxicofera</taxon>
        <taxon>Serpentes</taxon>
        <taxon>Colubroidea</taxon>
        <taxon>Viperidae</taxon>
        <taxon>Crotalinae</taxon>
        <taxon>Crotalus</taxon>
    </lineage>
</organism>
<name>A0AAW1AW29_CROAD</name>
<evidence type="ECO:0000256" key="2">
    <source>
        <dbReference type="ARBA" id="ARBA00022692"/>
    </source>
</evidence>
<comment type="subcellular location">
    <subcellularLocation>
        <location evidence="1">Membrane</location>
        <topology evidence="1">Single-pass type I membrane protein</topology>
    </subcellularLocation>
</comment>
<dbReference type="InterPro" id="IPR037670">
    <property type="entry name" value="C11orf87"/>
</dbReference>
<evidence type="ECO:0000256" key="3">
    <source>
        <dbReference type="ARBA" id="ARBA00022729"/>
    </source>
</evidence>
<sequence>MRPKFRDTSVPTFLTVKVRESLLNATQEAEAQRTEESLSSAVALLVVLILLFCLVSVSLATYCFHKWKLRSKRLQKAHEEYQKDYENSGHRITSRLV</sequence>
<gene>
    <name evidence="8" type="ORF">NXF25_016163</name>
</gene>
<evidence type="ECO:0000256" key="1">
    <source>
        <dbReference type="ARBA" id="ARBA00004479"/>
    </source>
</evidence>
<dbReference type="PANTHER" id="PTHR31870:SF2">
    <property type="entry name" value="CHROMOSOME 11 OPEN READING FRAME 87"/>
    <property type="match status" value="1"/>
</dbReference>
<proteinExistence type="predicted"/>
<evidence type="ECO:0000256" key="5">
    <source>
        <dbReference type="ARBA" id="ARBA00023136"/>
    </source>
</evidence>
<evidence type="ECO:0000256" key="7">
    <source>
        <dbReference type="SAM" id="Phobius"/>
    </source>
</evidence>
<protein>
    <submittedName>
        <fullName evidence="8">Uncharacterized protein</fullName>
    </submittedName>
</protein>
<dbReference type="GO" id="GO:0016020">
    <property type="term" value="C:membrane"/>
    <property type="evidence" value="ECO:0007669"/>
    <property type="project" value="UniProtKB-SubCell"/>
</dbReference>
<dbReference type="Proteomes" id="UP001474421">
    <property type="component" value="Unassembled WGS sequence"/>
</dbReference>
<dbReference type="EMBL" id="JAOTOJ010000013">
    <property type="protein sequence ID" value="KAK9393711.1"/>
    <property type="molecule type" value="Genomic_DNA"/>
</dbReference>
<keyword evidence="3" id="KW-0732">Signal</keyword>
<keyword evidence="2 7" id="KW-0812">Transmembrane</keyword>
<keyword evidence="9" id="KW-1185">Reference proteome</keyword>
<feature type="transmembrane region" description="Helical" evidence="7">
    <location>
        <begin position="41"/>
        <end position="64"/>
    </location>
</feature>
<evidence type="ECO:0000256" key="4">
    <source>
        <dbReference type="ARBA" id="ARBA00022989"/>
    </source>
</evidence>
<evidence type="ECO:0000313" key="8">
    <source>
        <dbReference type="EMBL" id="KAK9393711.1"/>
    </source>
</evidence>
<keyword evidence="5 7" id="KW-0472">Membrane</keyword>
<evidence type="ECO:0000256" key="6">
    <source>
        <dbReference type="ARBA" id="ARBA00023180"/>
    </source>
</evidence>
<comment type="caution">
    <text evidence="8">The sequence shown here is derived from an EMBL/GenBank/DDBJ whole genome shotgun (WGS) entry which is preliminary data.</text>
</comment>
<keyword evidence="4 7" id="KW-1133">Transmembrane helix</keyword>
<reference evidence="8 9" key="1">
    <citation type="journal article" date="2024" name="Proc. Natl. Acad. Sci. U.S.A.">
        <title>The genetic regulatory architecture and epigenomic basis for age-related changes in rattlesnake venom.</title>
        <authorList>
            <person name="Hogan M.P."/>
            <person name="Holding M.L."/>
            <person name="Nystrom G.S."/>
            <person name="Colston T.J."/>
            <person name="Bartlett D.A."/>
            <person name="Mason A.J."/>
            <person name="Ellsworth S.A."/>
            <person name="Rautsaw R.M."/>
            <person name="Lawrence K.C."/>
            <person name="Strickland J.L."/>
            <person name="He B."/>
            <person name="Fraser P."/>
            <person name="Margres M.J."/>
            <person name="Gilbert D.M."/>
            <person name="Gibbs H.L."/>
            <person name="Parkinson C.L."/>
            <person name="Rokyta D.R."/>
        </authorList>
    </citation>
    <scope>NUCLEOTIDE SEQUENCE [LARGE SCALE GENOMIC DNA]</scope>
    <source>
        <strain evidence="8">DRR0105</strain>
    </source>
</reference>
<keyword evidence="6" id="KW-0325">Glycoprotein</keyword>